<proteinExistence type="predicted"/>
<dbReference type="GO" id="GO:0000978">
    <property type="term" value="F:RNA polymerase II cis-regulatory region sequence-specific DNA binding"/>
    <property type="evidence" value="ECO:0007669"/>
    <property type="project" value="TreeGrafter"/>
</dbReference>
<feature type="domain" description="MADS-box" evidence="2">
    <location>
        <begin position="13"/>
        <end position="64"/>
    </location>
</feature>
<dbReference type="PANTHER" id="PTHR11945:SF776">
    <property type="entry name" value="AGAMOUS-LIKE 50-RELATED"/>
    <property type="match status" value="1"/>
</dbReference>
<dbReference type="OrthoDB" id="679952at2759"/>
<dbReference type="GO" id="GO:0000981">
    <property type="term" value="F:DNA-binding transcription factor activity, RNA polymerase II-specific"/>
    <property type="evidence" value="ECO:0007669"/>
    <property type="project" value="InterPro"/>
</dbReference>
<dbReference type="GO" id="GO:0045944">
    <property type="term" value="P:positive regulation of transcription by RNA polymerase II"/>
    <property type="evidence" value="ECO:0007669"/>
    <property type="project" value="InterPro"/>
</dbReference>
<dbReference type="GO" id="GO:0046983">
    <property type="term" value="F:protein dimerization activity"/>
    <property type="evidence" value="ECO:0007669"/>
    <property type="project" value="InterPro"/>
</dbReference>
<dbReference type="CDD" id="cd00266">
    <property type="entry name" value="MADS_SRF_like"/>
    <property type="match status" value="1"/>
</dbReference>
<organism evidence="3 4">
    <name type="scientific">Zizania palustris</name>
    <name type="common">Northern wild rice</name>
    <dbReference type="NCBI Taxonomy" id="103762"/>
    <lineage>
        <taxon>Eukaryota</taxon>
        <taxon>Viridiplantae</taxon>
        <taxon>Streptophyta</taxon>
        <taxon>Embryophyta</taxon>
        <taxon>Tracheophyta</taxon>
        <taxon>Spermatophyta</taxon>
        <taxon>Magnoliopsida</taxon>
        <taxon>Liliopsida</taxon>
        <taxon>Poales</taxon>
        <taxon>Poaceae</taxon>
        <taxon>BOP clade</taxon>
        <taxon>Oryzoideae</taxon>
        <taxon>Oryzeae</taxon>
        <taxon>Zizaniinae</taxon>
        <taxon>Zizania</taxon>
    </lineage>
</organism>
<sequence length="444" mass="48835">MPRRARRTGAAYVDNEREREITFFKRRNGLFKGASDLTILTGANVVLVIDDQTRGKFHTFGSPLVQPIVDAALADDMKAEGPFSDQEMRARLAPLETELSCLEGEAFRKKIKRDASRHRYKLAMEEAVEDASGVGKLFFDKPYNLSNDEMKVLHSSLTEIQKDVRVRLPPLHPHGNERPARTFHAPPPQGSPPTSLWSSRLLALQNRWLSFANQSPSIANPLPPPPAPAAWIPPELSPSPPAPAAWIPPELPPPPVAGSAWANLFPLRPPRFSSLQMDPPLLESQQVSGQHHTQLAPLPPMLQEQYQVSDQFPVMFPLPPPPPTPLHMTMQAHLPPPPPPEAYYDPAGQQPQDYQNYDFIFDNNAQLPQPLVAAGNDDIVAVVGDEDPFGNPQWPASPVYGGQMNFDGGAADEMGGAGAVGDYGVHDQADGMIWANDIDPATWY</sequence>
<reference evidence="3" key="2">
    <citation type="submission" date="2021-02" db="EMBL/GenBank/DDBJ databases">
        <authorList>
            <person name="Kimball J.A."/>
            <person name="Haas M.W."/>
            <person name="Macchietto M."/>
            <person name="Kono T."/>
            <person name="Duquette J."/>
            <person name="Shao M."/>
        </authorList>
    </citation>
    <scope>NUCLEOTIDE SEQUENCE</scope>
    <source>
        <tissue evidence="3">Fresh leaf tissue</tissue>
    </source>
</reference>
<reference evidence="3" key="1">
    <citation type="journal article" date="2021" name="bioRxiv">
        <title>Whole Genome Assembly and Annotation of Northern Wild Rice, Zizania palustris L., Supports a Whole Genome Duplication in the Zizania Genus.</title>
        <authorList>
            <person name="Haas M."/>
            <person name="Kono T."/>
            <person name="Macchietto M."/>
            <person name="Millas R."/>
            <person name="McGilp L."/>
            <person name="Shao M."/>
            <person name="Duquette J."/>
            <person name="Hirsch C.N."/>
            <person name="Kimball J."/>
        </authorList>
    </citation>
    <scope>NUCLEOTIDE SEQUENCE</scope>
    <source>
        <tissue evidence="3">Fresh leaf tissue</tissue>
    </source>
</reference>
<dbReference type="Proteomes" id="UP000729402">
    <property type="component" value="Unassembled WGS sequence"/>
</dbReference>
<dbReference type="PROSITE" id="PS50066">
    <property type="entry name" value="MADS_BOX_2"/>
    <property type="match status" value="1"/>
</dbReference>
<accession>A0A8J5RAC7</accession>
<dbReference type="InterPro" id="IPR033897">
    <property type="entry name" value="SRF-like_MADS-box"/>
</dbReference>
<dbReference type="PANTHER" id="PTHR11945">
    <property type="entry name" value="MADS BOX PROTEIN"/>
    <property type="match status" value="1"/>
</dbReference>
<comment type="caution">
    <text evidence="3">The sequence shown here is derived from an EMBL/GenBank/DDBJ whole genome shotgun (WGS) entry which is preliminary data.</text>
</comment>
<feature type="region of interest" description="Disordered" evidence="1">
    <location>
        <begin position="169"/>
        <end position="196"/>
    </location>
</feature>
<evidence type="ECO:0000256" key="1">
    <source>
        <dbReference type="SAM" id="MobiDB-lite"/>
    </source>
</evidence>
<protein>
    <recommendedName>
        <fullName evidence="2">MADS-box domain-containing protein</fullName>
    </recommendedName>
</protein>
<dbReference type="Pfam" id="PF00319">
    <property type="entry name" value="SRF-TF"/>
    <property type="match status" value="1"/>
</dbReference>
<dbReference type="InterPro" id="IPR002100">
    <property type="entry name" value="TF_MADSbox"/>
</dbReference>
<evidence type="ECO:0000313" key="3">
    <source>
        <dbReference type="EMBL" id="KAG8045672.1"/>
    </source>
</evidence>
<dbReference type="AlphaFoldDB" id="A0A8J5RAC7"/>
<keyword evidence="4" id="KW-1185">Reference proteome</keyword>
<evidence type="ECO:0000259" key="2">
    <source>
        <dbReference type="PROSITE" id="PS50066"/>
    </source>
</evidence>
<evidence type="ECO:0000313" key="4">
    <source>
        <dbReference type="Proteomes" id="UP000729402"/>
    </source>
</evidence>
<name>A0A8J5RAC7_ZIZPA</name>
<dbReference type="SMART" id="SM00432">
    <property type="entry name" value="MADS"/>
    <property type="match status" value="1"/>
</dbReference>
<dbReference type="EMBL" id="JAAALK010000290">
    <property type="protein sequence ID" value="KAG8045672.1"/>
    <property type="molecule type" value="Genomic_DNA"/>
</dbReference>
<gene>
    <name evidence="3" type="ORF">GUJ93_ZPchr0008g13056</name>
</gene>